<evidence type="ECO:0000313" key="4">
    <source>
        <dbReference type="Proteomes" id="UP000002008"/>
    </source>
</evidence>
<keyword evidence="1" id="KW-0732">Signal</keyword>
<proteinExistence type="predicted"/>
<dbReference type="SUPFAM" id="SSF48317">
    <property type="entry name" value="Acid phosphatase/Vanadium-dependent haloperoxidase"/>
    <property type="match status" value="1"/>
</dbReference>
<evidence type="ECO:0000259" key="2">
    <source>
        <dbReference type="Pfam" id="PF01569"/>
    </source>
</evidence>
<dbReference type="EnsemblBacteria" id="ABY34146">
    <property type="protein sequence ID" value="ABY34146"/>
    <property type="gene ID" value="Caur_0914"/>
</dbReference>
<dbReference type="PATRIC" id="fig|324602.8.peg.1049"/>
<protein>
    <submittedName>
        <fullName evidence="3">Phosphoesterase PA-phosphatase related</fullName>
    </submittedName>
</protein>
<evidence type="ECO:0000313" key="3">
    <source>
        <dbReference type="EMBL" id="ABY34146.1"/>
    </source>
</evidence>
<dbReference type="HOGENOM" id="CLU_020920_2_1_0"/>
<dbReference type="PANTHER" id="PTHR34599">
    <property type="entry name" value="PEROXIDASE-RELATED"/>
    <property type="match status" value="1"/>
</dbReference>
<feature type="signal peptide" evidence="1">
    <location>
        <begin position="1"/>
        <end position="21"/>
    </location>
</feature>
<dbReference type="InterPro" id="IPR036938">
    <property type="entry name" value="PAP2/HPO_sf"/>
</dbReference>
<dbReference type="EMBL" id="CP000909">
    <property type="protein sequence ID" value="ABY34146.1"/>
    <property type="molecule type" value="Genomic_DNA"/>
</dbReference>
<feature type="chain" id="PRO_5002745838" evidence="1">
    <location>
        <begin position="22"/>
        <end position="429"/>
    </location>
</feature>
<dbReference type="InterPro" id="IPR000326">
    <property type="entry name" value="PAP2/HPO"/>
</dbReference>
<name>A9WH51_CHLAA</name>
<dbReference type="AlphaFoldDB" id="A9WH51"/>
<accession>A9WH51</accession>
<gene>
    <name evidence="3" type="ordered locus">Caur_0914</name>
</gene>
<dbReference type="Proteomes" id="UP000002008">
    <property type="component" value="Chromosome"/>
</dbReference>
<dbReference type="Gene3D" id="1.10.606.20">
    <property type="match status" value="1"/>
</dbReference>
<dbReference type="PROSITE" id="PS51257">
    <property type="entry name" value="PROKAR_LIPOPROTEIN"/>
    <property type="match status" value="1"/>
</dbReference>
<dbReference type="CDD" id="cd03398">
    <property type="entry name" value="PAP2_haloperoxidase"/>
    <property type="match status" value="1"/>
</dbReference>
<feature type="domain" description="Phosphatidic acid phosphatase type 2/haloperoxidase" evidence="2">
    <location>
        <begin position="326"/>
        <end position="423"/>
    </location>
</feature>
<dbReference type="InterPro" id="IPR052559">
    <property type="entry name" value="V-haloperoxidase"/>
</dbReference>
<evidence type="ECO:0000256" key="1">
    <source>
        <dbReference type="SAM" id="SignalP"/>
    </source>
</evidence>
<dbReference type="Pfam" id="PF01569">
    <property type="entry name" value="PAP2"/>
    <property type="match status" value="1"/>
</dbReference>
<dbReference type="KEGG" id="cau:Caur_0914"/>
<dbReference type="PANTHER" id="PTHR34599:SF1">
    <property type="entry name" value="PHOSPHATIDIC ACID PHOSPHATASE TYPE 2_HALOPEROXIDASE DOMAIN-CONTAINING PROTEIN"/>
    <property type="match status" value="1"/>
</dbReference>
<dbReference type="STRING" id="324602.Caur_0914"/>
<organism evidence="3 4">
    <name type="scientific">Chloroflexus aurantiacus (strain ATCC 29366 / DSM 635 / J-10-fl)</name>
    <dbReference type="NCBI Taxonomy" id="324602"/>
    <lineage>
        <taxon>Bacteria</taxon>
        <taxon>Bacillati</taxon>
        <taxon>Chloroflexota</taxon>
        <taxon>Chloroflexia</taxon>
        <taxon>Chloroflexales</taxon>
        <taxon>Chloroflexineae</taxon>
        <taxon>Chloroflexaceae</taxon>
        <taxon>Chloroflexus</taxon>
    </lineage>
</organism>
<dbReference type="InParanoid" id="A9WH51"/>
<reference evidence="4" key="1">
    <citation type="journal article" date="2011" name="BMC Genomics">
        <title>Complete genome sequence of the filamentous anoxygenic phototrophic bacterium Chloroflexus aurantiacus.</title>
        <authorList>
            <person name="Tang K.H."/>
            <person name="Barry K."/>
            <person name="Chertkov O."/>
            <person name="Dalin E."/>
            <person name="Han C.S."/>
            <person name="Hauser L.J."/>
            <person name="Honchak B.M."/>
            <person name="Karbach L.E."/>
            <person name="Land M.L."/>
            <person name="Lapidus A."/>
            <person name="Larimer F.W."/>
            <person name="Mikhailova N."/>
            <person name="Pitluck S."/>
            <person name="Pierson B.K."/>
            <person name="Blankenship R.E."/>
        </authorList>
    </citation>
    <scope>NUCLEOTIDE SEQUENCE [LARGE SCALE GENOMIC DNA]</scope>
    <source>
        <strain evidence="4">ATCC 29366 / DSM 635 / J-10-fl</strain>
    </source>
</reference>
<sequence length="429" mass="46214">MRIVQLLVLLVLLTACTLSPGATTPASKPPSVSQAISTGKLASPLEPRLWLVTDPAAVLASVPDNPVPEDIPTAPPSGFVNKFVVSWVKIAIGYIARDGLPPTRAARGLMLISVALNDALIISNEAAQEGAINETAVLAGAAWPVLRYLHPQHSAEIDQDVHDARWYGLWQRDPMSPVELEHSFQIGRAVGEQIVAWAQQDGSDAAVEIALPAAGGWATAQLPLDAHWGSVKTVALPDGSAVTLPAPPAWDSSAMEQERTTFRAAQQVLTEEHRSLAWQWHADVGTPTVPGIWFETAITTAVVQNLDELQTASLLAHLGVAMHDTAVACWYNKYLYGFARPEQWMNIVEPGWQPVLPTPPHPSYPSGHAAFSSAAANLLMVAFPQHKELFIKEVADATRSRIIGGIHWVMDGKQGMALGSEVARYVLSR</sequence>
<dbReference type="eggNOG" id="COG0671">
    <property type="taxonomic scope" value="Bacteria"/>
</dbReference>
<dbReference type="RefSeq" id="WP_012256802.1">
    <property type="nucleotide sequence ID" value="NC_010175.1"/>
</dbReference>
<keyword evidence="4" id="KW-1185">Reference proteome</keyword>